<dbReference type="EMBL" id="BK059118">
    <property type="protein sequence ID" value="DAE32166.1"/>
    <property type="molecule type" value="Genomic_DNA"/>
</dbReference>
<evidence type="ECO:0008006" key="2">
    <source>
        <dbReference type="Google" id="ProtNLM"/>
    </source>
</evidence>
<protein>
    <recommendedName>
        <fullName evidence="2">DUF2867 domain-containing protein</fullName>
    </recommendedName>
</protein>
<reference evidence="1" key="1">
    <citation type="journal article" date="2021" name="Proc. Natl. Acad. Sci. U.S.A.">
        <title>A Catalog of Tens of Thousands of Viruses from Human Metagenomes Reveals Hidden Associations with Chronic Diseases.</title>
        <authorList>
            <person name="Tisza M.J."/>
            <person name="Buck C.B."/>
        </authorList>
    </citation>
    <scope>NUCLEOTIDE SEQUENCE</scope>
    <source>
        <strain evidence="1">CtLpa4</strain>
    </source>
</reference>
<sequence>MVCKMEADYIDTYTTVLRNTSRMTAKDLFRMMFVYYPKPVQYLLRFRDWLVKPFGLQGGDGFTDLIKEKDEGKVTFGKSDKHLEFQVLLQCDIPDAPTQCQSIRITTVVKYHNSLGKVYFFFIRPFHALICKWLLKRAARNWGKENTHIVK</sequence>
<dbReference type="Pfam" id="PF11066">
    <property type="entry name" value="DUF2867"/>
    <property type="match status" value="1"/>
</dbReference>
<organism evidence="1">
    <name type="scientific">virus sp. ctLpa4</name>
    <dbReference type="NCBI Taxonomy" id="2825814"/>
    <lineage>
        <taxon>Viruses</taxon>
    </lineage>
</organism>
<dbReference type="InterPro" id="IPR021295">
    <property type="entry name" value="DUF2867"/>
</dbReference>
<name>A0A8S5RLA6_9VIRU</name>
<accession>A0A8S5RLA6</accession>
<proteinExistence type="predicted"/>
<evidence type="ECO:0000313" key="1">
    <source>
        <dbReference type="EMBL" id="DAE32166.1"/>
    </source>
</evidence>